<organism evidence="2 3">
    <name type="scientific">Chiloscyllium punctatum</name>
    <name type="common">Brownbanded bambooshark</name>
    <name type="synonym">Hemiscyllium punctatum</name>
    <dbReference type="NCBI Taxonomy" id="137246"/>
    <lineage>
        <taxon>Eukaryota</taxon>
        <taxon>Metazoa</taxon>
        <taxon>Chordata</taxon>
        <taxon>Craniata</taxon>
        <taxon>Vertebrata</taxon>
        <taxon>Chondrichthyes</taxon>
        <taxon>Elasmobranchii</taxon>
        <taxon>Galeomorphii</taxon>
        <taxon>Galeoidea</taxon>
        <taxon>Orectolobiformes</taxon>
        <taxon>Hemiscylliidae</taxon>
        <taxon>Chiloscyllium</taxon>
    </lineage>
</organism>
<feature type="region of interest" description="Disordered" evidence="1">
    <location>
        <begin position="37"/>
        <end position="65"/>
    </location>
</feature>
<reference evidence="2 3" key="1">
    <citation type="journal article" date="2018" name="Nat. Ecol. Evol.">
        <title>Shark genomes provide insights into elasmobranch evolution and the origin of vertebrates.</title>
        <authorList>
            <person name="Hara Y"/>
            <person name="Yamaguchi K"/>
            <person name="Onimaru K"/>
            <person name="Kadota M"/>
            <person name="Koyanagi M"/>
            <person name="Keeley SD"/>
            <person name="Tatsumi K"/>
            <person name="Tanaka K"/>
            <person name="Motone F"/>
            <person name="Kageyama Y"/>
            <person name="Nozu R"/>
            <person name="Adachi N"/>
            <person name="Nishimura O"/>
            <person name="Nakagawa R"/>
            <person name="Tanegashima C"/>
            <person name="Kiyatake I"/>
            <person name="Matsumoto R"/>
            <person name="Murakumo K"/>
            <person name="Nishida K"/>
            <person name="Terakita A"/>
            <person name="Kuratani S"/>
            <person name="Sato K"/>
            <person name="Hyodo S Kuraku.S."/>
        </authorList>
    </citation>
    <scope>NUCLEOTIDE SEQUENCE [LARGE SCALE GENOMIC DNA]</scope>
</reference>
<proteinExistence type="predicted"/>
<protein>
    <submittedName>
        <fullName evidence="2">Uncharacterized protein</fullName>
    </submittedName>
</protein>
<comment type="caution">
    <text evidence="2">The sequence shown here is derived from an EMBL/GenBank/DDBJ whole genome shotgun (WGS) entry which is preliminary data.</text>
</comment>
<keyword evidence="3" id="KW-1185">Reference proteome</keyword>
<evidence type="ECO:0000256" key="1">
    <source>
        <dbReference type="SAM" id="MobiDB-lite"/>
    </source>
</evidence>
<sequence length="97" mass="10510">MFAYSINRIKQFKTRTSQRLAGTRKVEPEIAARTKSGVTGGSAFSLRKATGSPGLESRSRADPKHELVVARQQQEACYCRRLGDAALSAARSQSPGV</sequence>
<dbReference type="Proteomes" id="UP000287033">
    <property type="component" value="Unassembled WGS sequence"/>
</dbReference>
<gene>
    <name evidence="2" type="ORF">chiPu_0001008</name>
</gene>
<name>A0A401RWT6_CHIPU</name>
<accession>A0A401RWT6</accession>
<dbReference type="AlphaFoldDB" id="A0A401RWT6"/>
<evidence type="ECO:0000313" key="3">
    <source>
        <dbReference type="Proteomes" id="UP000287033"/>
    </source>
</evidence>
<dbReference type="EMBL" id="BEZZ01000014">
    <property type="protein sequence ID" value="GCC22620.1"/>
    <property type="molecule type" value="Genomic_DNA"/>
</dbReference>
<evidence type="ECO:0000313" key="2">
    <source>
        <dbReference type="EMBL" id="GCC22620.1"/>
    </source>
</evidence>